<keyword evidence="3" id="KW-1185">Reference proteome</keyword>
<proteinExistence type="predicted"/>
<feature type="region of interest" description="Disordered" evidence="1">
    <location>
        <begin position="304"/>
        <end position="330"/>
    </location>
</feature>
<feature type="compositionally biased region" description="Basic and acidic residues" evidence="1">
    <location>
        <begin position="93"/>
        <end position="104"/>
    </location>
</feature>
<evidence type="ECO:0000256" key="1">
    <source>
        <dbReference type="SAM" id="MobiDB-lite"/>
    </source>
</evidence>
<feature type="region of interest" description="Disordered" evidence="1">
    <location>
        <begin position="93"/>
        <end position="183"/>
    </location>
</feature>
<evidence type="ECO:0008006" key="4">
    <source>
        <dbReference type="Google" id="ProtNLM"/>
    </source>
</evidence>
<feature type="compositionally biased region" description="Basic and acidic residues" evidence="1">
    <location>
        <begin position="304"/>
        <end position="323"/>
    </location>
</feature>
<gene>
    <name evidence="2" type="ORF">R2363_27695</name>
</gene>
<dbReference type="RefSeq" id="WP_319012127.1">
    <property type="nucleotide sequence ID" value="NZ_JAWJZF010000480.1"/>
</dbReference>
<evidence type="ECO:0000313" key="2">
    <source>
        <dbReference type="EMBL" id="MDX2295944.1"/>
    </source>
</evidence>
<dbReference type="EMBL" id="JAWJZF010000480">
    <property type="protein sequence ID" value="MDX2295944.1"/>
    <property type="molecule type" value="Genomic_DNA"/>
</dbReference>
<organism evidence="2 3">
    <name type="scientific">Streptomyces roseolus</name>
    <dbReference type="NCBI Taxonomy" id="67358"/>
    <lineage>
        <taxon>Bacteria</taxon>
        <taxon>Bacillati</taxon>
        <taxon>Actinomycetota</taxon>
        <taxon>Actinomycetes</taxon>
        <taxon>Kitasatosporales</taxon>
        <taxon>Streptomycetaceae</taxon>
        <taxon>Streptomyces</taxon>
    </lineage>
</organism>
<reference evidence="2 3" key="1">
    <citation type="submission" date="2023-10" db="EMBL/GenBank/DDBJ databases">
        <authorList>
            <person name="Wang X.X."/>
        </authorList>
    </citation>
    <scope>NUCLEOTIDE SEQUENCE [LARGE SCALE GENOMIC DNA]</scope>
    <source>
        <strain evidence="2 3">NBRC 12816</strain>
    </source>
</reference>
<accession>A0ABU4KDT6</accession>
<protein>
    <recommendedName>
        <fullName evidence="4">DNA-binding protein</fullName>
    </recommendedName>
</protein>
<feature type="compositionally biased region" description="Acidic residues" evidence="1">
    <location>
        <begin position="147"/>
        <end position="183"/>
    </location>
</feature>
<comment type="caution">
    <text evidence="2">The sequence shown here is derived from an EMBL/GenBank/DDBJ whole genome shotgun (WGS) entry which is preliminary data.</text>
</comment>
<name>A0ABU4KDT6_9ACTN</name>
<dbReference type="Proteomes" id="UP001278571">
    <property type="component" value="Unassembled WGS sequence"/>
</dbReference>
<evidence type="ECO:0000313" key="3">
    <source>
        <dbReference type="Proteomes" id="UP001278571"/>
    </source>
</evidence>
<sequence>MSAYTKVSHSVVRNPRLTSDAKVLLVYLQGLPESAATAKPLGEHAADLGMKPRAYQKAKESLTACGHLHEWRWQDGQGLWKTTQLVTNVSLTREEARAVRDGDRSPTVPDPAVGGPGTPETGCSSTDEDGEKTNPPPPSGPAPSTESEPESEPDPESEPESEPDSEPDPESEPDSEPELSADTGEELVHAERLLLTLHHADRDLRLGVREARGLAALAAEWLRRGVSAADLRHALTAHLPRTGVRSAVGFLRHRLTEKLPPEPVADPPGEAPGPVPGALVNCQGPGDKPHAFRPVAGETLCGPCRREAALRADRRDRPREARRPAAGPDWRGRVAEAFAERPGLAWKALERSAGAEPSRG</sequence>